<dbReference type="Pfam" id="PF00175">
    <property type="entry name" value="NAD_binding_1"/>
    <property type="match status" value="1"/>
</dbReference>
<dbReference type="InterPro" id="IPR037117">
    <property type="entry name" value="Dihydroorotate_DH_ele_sf"/>
</dbReference>
<feature type="binding site" evidence="11 13">
    <location>
        <position position="228"/>
    </location>
    <ligand>
        <name>[2Fe-2S] cluster</name>
        <dbReference type="ChEBI" id="CHEBI:190135"/>
    </ligand>
</feature>
<keyword evidence="7 11" id="KW-0665">Pyrimidine biosynthesis</keyword>
<name>A0A1I2XYD2_9FIRM</name>
<sequence length="266" mass="28071">MAQLVQGEITGHMERAPGIFKLEFIAPSLAALAQPGQFLHIRCSEGNDPLLRRPISIHAVDRDRGRVSILFQVVGRGTALLARQKTGLLDVMGPLGRGFTTGNHDFNGTGGIAVVGGGIGAAPLFFLLQELARCSDPARVKVLLGARSADQILVKEEIENMGFFTELATDDGSAGYRGPVTELLLRRLPEGVSYIYACGPAPMLKAVCALLGEAGIPGEVSLEERMACGVGACLSCAFQVKAEGGGTHYRRACVDGPVFPAGEVVW</sequence>
<dbReference type="CDD" id="cd06218">
    <property type="entry name" value="DHOD_e_trans"/>
    <property type="match status" value="1"/>
</dbReference>
<dbReference type="InterPro" id="IPR023455">
    <property type="entry name" value="Dihydroorotate_DHASE_ETsu"/>
</dbReference>
<dbReference type="InterPro" id="IPR039261">
    <property type="entry name" value="FNR_nucleotide-bd"/>
</dbReference>
<dbReference type="HAMAP" id="MF_01211">
    <property type="entry name" value="DHODB_Fe_S_bind"/>
    <property type="match status" value="1"/>
</dbReference>
<evidence type="ECO:0000256" key="12">
    <source>
        <dbReference type="PIRSR" id="PIRSR006816-1"/>
    </source>
</evidence>
<comment type="similarity">
    <text evidence="1 11">Belongs to the PyrK family.</text>
</comment>
<evidence type="ECO:0000256" key="9">
    <source>
        <dbReference type="ARBA" id="ARBA00023004"/>
    </source>
</evidence>
<feature type="binding site" evidence="11 13">
    <location>
        <position position="233"/>
    </location>
    <ligand>
        <name>[2Fe-2S] cluster</name>
        <dbReference type="ChEBI" id="CHEBI:190135"/>
    </ligand>
</feature>
<dbReference type="GO" id="GO:0044205">
    <property type="term" value="P:'de novo' UMP biosynthetic process"/>
    <property type="evidence" value="ECO:0007669"/>
    <property type="project" value="UniProtKB-UniRule"/>
</dbReference>
<dbReference type="InterPro" id="IPR019480">
    <property type="entry name" value="Dihydroorotate_DH_Fe-S-bd"/>
</dbReference>
<gene>
    <name evidence="11" type="primary">pyrK</name>
    <name evidence="15" type="ORF">SAMN05660649_04187</name>
</gene>
<dbReference type="PANTHER" id="PTHR43513:SF3">
    <property type="entry name" value="DIHYDROOROTATE DEHYDROGENASE B (NAD(+)), ELECTRON TRANSFER SUBUNIT-RELATED"/>
    <property type="match status" value="1"/>
</dbReference>
<accession>A0A1I2XYD2</accession>
<dbReference type="InterPro" id="IPR050353">
    <property type="entry name" value="PyrK_electron_transfer"/>
</dbReference>
<feature type="binding site" evidence="11 13">
    <location>
        <position position="236"/>
    </location>
    <ligand>
        <name>[2Fe-2S] cluster</name>
        <dbReference type="ChEBI" id="CHEBI:190135"/>
    </ligand>
</feature>
<dbReference type="RefSeq" id="WP_238456576.1">
    <property type="nucleotide sequence ID" value="NZ_FOOX01000019.1"/>
</dbReference>
<evidence type="ECO:0000256" key="4">
    <source>
        <dbReference type="ARBA" id="ARBA00022714"/>
    </source>
</evidence>
<feature type="binding site" evidence="11 13">
    <location>
        <position position="253"/>
    </location>
    <ligand>
        <name>[2Fe-2S] cluster</name>
        <dbReference type="ChEBI" id="CHEBI:190135"/>
    </ligand>
</feature>
<evidence type="ECO:0000256" key="11">
    <source>
        <dbReference type="HAMAP-Rule" id="MF_01211"/>
    </source>
</evidence>
<evidence type="ECO:0000313" key="16">
    <source>
        <dbReference type="Proteomes" id="UP000199337"/>
    </source>
</evidence>
<evidence type="ECO:0000256" key="1">
    <source>
        <dbReference type="ARBA" id="ARBA00006422"/>
    </source>
</evidence>
<feature type="binding site" evidence="11 12">
    <location>
        <begin position="70"/>
        <end position="72"/>
    </location>
    <ligand>
        <name>FAD</name>
        <dbReference type="ChEBI" id="CHEBI:57692"/>
    </ligand>
</feature>
<keyword evidence="3 11" id="KW-0285">Flavoprotein</keyword>
<keyword evidence="5 11" id="KW-0479">Metal-binding</keyword>
<comment type="cofactor">
    <cofactor evidence="11">
        <name>[2Fe-2S] cluster</name>
        <dbReference type="ChEBI" id="CHEBI:190135"/>
    </cofactor>
    <text evidence="11">Binds 1 [2Fe-2S] cluster per subunit.</text>
</comment>
<keyword evidence="16" id="KW-1185">Reference proteome</keyword>
<evidence type="ECO:0000256" key="3">
    <source>
        <dbReference type="ARBA" id="ARBA00022630"/>
    </source>
</evidence>
<reference evidence="16" key="1">
    <citation type="submission" date="2016-10" db="EMBL/GenBank/DDBJ databases">
        <authorList>
            <person name="Varghese N."/>
            <person name="Submissions S."/>
        </authorList>
    </citation>
    <scope>NUCLEOTIDE SEQUENCE [LARGE SCALE GENOMIC DNA]</scope>
    <source>
        <strain evidence="16">DSM 17038</strain>
    </source>
</reference>
<keyword evidence="10 11" id="KW-0411">Iron-sulfur</keyword>
<dbReference type="InterPro" id="IPR001433">
    <property type="entry name" value="OxRdtase_FAD/NAD-bd"/>
</dbReference>
<evidence type="ECO:0000256" key="7">
    <source>
        <dbReference type="ARBA" id="ARBA00022975"/>
    </source>
</evidence>
<comment type="pathway">
    <text evidence="11">Pyrimidine metabolism; UMP biosynthesis via de novo pathway; orotate from (S)-dihydroorotate (NAD(+) route): step 1/1.</text>
</comment>
<keyword evidence="8 11" id="KW-0249">Electron transport</keyword>
<keyword evidence="9 11" id="KW-0408">Iron</keyword>
<comment type="cofactor">
    <cofactor evidence="13">
        <name>[2Fe-2S] cluster</name>
        <dbReference type="ChEBI" id="CHEBI:190135"/>
    </cofactor>
    <text evidence="13">Binds 1 [2Fe-2S] cluster per subunit.</text>
</comment>
<comment type="cofactor">
    <cofactor evidence="11 12">
        <name>FAD</name>
        <dbReference type="ChEBI" id="CHEBI:57692"/>
    </cofactor>
    <text evidence="11 12">Binds 1 FAD per subunit.</text>
</comment>
<dbReference type="PROSITE" id="PS51384">
    <property type="entry name" value="FAD_FR"/>
    <property type="match status" value="1"/>
</dbReference>
<dbReference type="InterPro" id="IPR012165">
    <property type="entry name" value="Cyt_c3_hydrogenase_gsu"/>
</dbReference>
<dbReference type="GO" id="GO:0050660">
    <property type="term" value="F:flavin adenine dinucleotide binding"/>
    <property type="evidence" value="ECO:0007669"/>
    <property type="project" value="InterPro"/>
</dbReference>
<evidence type="ECO:0000256" key="2">
    <source>
        <dbReference type="ARBA" id="ARBA00022448"/>
    </source>
</evidence>
<evidence type="ECO:0000256" key="5">
    <source>
        <dbReference type="ARBA" id="ARBA00022723"/>
    </source>
</evidence>
<dbReference type="Gene3D" id="2.40.30.10">
    <property type="entry name" value="Translation factors"/>
    <property type="match status" value="1"/>
</dbReference>
<evidence type="ECO:0000313" key="15">
    <source>
        <dbReference type="EMBL" id="SFH18372.1"/>
    </source>
</evidence>
<dbReference type="Pfam" id="PF10418">
    <property type="entry name" value="DHODB_Fe-S_bind"/>
    <property type="match status" value="1"/>
</dbReference>
<keyword evidence="4 11" id="KW-0001">2Fe-2S</keyword>
<dbReference type="GO" id="GO:0009055">
    <property type="term" value="F:electron transfer activity"/>
    <property type="evidence" value="ECO:0007669"/>
    <property type="project" value="UniProtKB-UniRule"/>
</dbReference>
<evidence type="ECO:0000256" key="13">
    <source>
        <dbReference type="PIRSR" id="PIRSR006816-2"/>
    </source>
</evidence>
<protein>
    <recommendedName>
        <fullName evidence="11">Dihydroorotate dehydrogenase B (NAD(+)), electron transfer subunit</fullName>
    </recommendedName>
    <alternativeName>
        <fullName evidence="11">Dihydroorotate oxidase B, electron transfer subunit</fullName>
    </alternativeName>
</protein>
<evidence type="ECO:0000256" key="8">
    <source>
        <dbReference type="ARBA" id="ARBA00022982"/>
    </source>
</evidence>
<keyword evidence="2 11" id="KW-0813">Transport</keyword>
<dbReference type="Proteomes" id="UP000199337">
    <property type="component" value="Unassembled WGS sequence"/>
</dbReference>
<dbReference type="Gene3D" id="2.10.240.10">
    <property type="entry name" value="Dihydroorotate dehydrogenase, electron transfer subunit"/>
    <property type="match status" value="1"/>
</dbReference>
<evidence type="ECO:0000256" key="10">
    <source>
        <dbReference type="ARBA" id="ARBA00023014"/>
    </source>
</evidence>
<dbReference type="AlphaFoldDB" id="A0A1I2XYD2"/>
<feature type="binding site" evidence="11 12">
    <location>
        <begin position="53"/>
        <end position="56"/>
    </location>
    <ligand>
        <name>FAD</name>
        <dbReference type="ChEBI" id="CHEBI:57692"/>
    </ligand>
</feature>
<dbReference type="SUPFAM" id="SSF52343">
    <property type="entry name" value="Ferredoxin reductase-like, C-terminal NADP-linked domain"/>
    <property type="match status" value="1"/>
</dbReference>
<dbReference type="GO" id="GO:0016491">
    <property type="term" value="F:oxidoreductase activity"/>
    <property type="evidence" value="ECO:0007669"/>
    <property type="project" value="InterPro"/>
</dbReference>
<dbReference type="InterPro" id="IPR017927">
    <property type="entry name" value="FAD-bd_FR_type"/>
</dbReference>
<dbReference type="SUPFAM" id="SSF63380">
    <property type="entry name" value="Riboflavin synthase domain-like"/>
    <property type="match status" value="1"/>
</dbReference>
<evidence type="ECO:0000256" key="6">
    <source>
        <dbReference type="ARBA" id="ARBA00022827"/>
    </source>
</evidence>
<dbReference type="InterPro" id="IPR017938">
    <property type="entry name" value="Riboflavin_synthase-like_b-brl"/>
</dbReference>
<feature type="domain" description="FAD-binding FR-type" evidence="14">
    <location>
        <begin position="2"/>
        <end position="101"/>
    </location>
</feature>
<feature type="binding site" evidence="11 12">
    <location>
        <begin position="77"/>
        <end position="78"/>
    </location>
    <ligand>
        <name>FAD</name>
        <dbReference type="ChEBI" id="CHEBI:57692"/>
    </ligand>
</feature>
<proteinExistence type="inferred from homology"/>
<dbReference type="PIRSF" id="PIRSF006816">
    <property type="entry name" value="Cyc3_hyd_g"/>
    <property type="match status" value="1"/>
</dbReference>
<dbReference type="Gene3D" id="3.40.50.80">
    <property type="entry name" value="Nucleotide-binding domain of ferredoxin-NADP reductase (FNR) module"/>
    <property type="match status" value="1"/>
</dbReference>
<dbReference type="UniPathway" id="UPA00070">
    <property type="reaction ID" value="UER00945"/>
</dbReference>
<dbReference type="EMBL" id="FOOX01000019">
    <property type="protein sequence ID" value="SFH18372.1"/>
    <property type="molecule type" value="Genomic_DNA"/>
</dbReference>
<evidence type="ECO:0000259" key="14">
    <source>
        <dbReference type="PROSITE" id="PS51384"/>
    </source>
</evidence>
<dbReference type="GO" id="GO:0051537">
    <property type="term" value="F:2 iron, 2 sulfur cluster binding"/>
    <property type="evidence" value="ECO:0007669"/>
    <property type="project" value="UniProtKB-KW"/>
</dbReference>
<comment type="subunit">
    <text evidence="11">Heterotetramer of 2 PyrK and 2 PyrD type B subunits.</text>
</comment>
<comment type="function">
    <text evidence="11">Responsible for channeling the electrons from the oxidation of dihydroorotate from the FMN redox center in the PyrD type B subunit to the ultimate electron acceptor NAD(+).</text>
</comment>
<dbReference type="STRING" id="341036.SAMN05660649_04187"/>
<keyword evidence="6 11" id="KW-0274">FAD</keyword>
<dbReference type="PANTHER" id="PTHR43513">
    <property type="entry name" value="DIHYDROOROTATE DEHYDROGENASE B (NAD(+)), ELECTRON TRANSFER SUBUNIT"/>
    <property type="match status" value="1"/>
</dbReference>
<dbReference type="GO" id="GO:0046872">
    <property type="term" value="F:metal ion binding"/>
    <property type="evidence" value="ECO:0007669"/>
    <property type="project" value="UniProtKB-KW"/>
</dbReference>
<dbReference type="PRINTS" id="PR00406">
    <property type="entry name" value="CYTB5RDTASE"/>
</dbReference>
<organism evidence="15 16">
    <name type="scientific">Desulfotruncus arcticus DSM 17038</name>
    <dbReference type="NCBI Taxonomy" id="1121424"/>
    <lineage>
        <taxon>Bacteria</taxon>
        <taxon>Bacillati</taxon>
        <taxon>Bacillota</taxon>
        <taxon>Clostridia</taxon>
        <taxon>Eubacteriales</taxon>
        <taxon>Desulfallaceae</taxon>
        <taxon>Desulfotruncus</taxon>
    </lineage>
</organism>